<name>A0A328UK02_9FIRM</name>
<dbReference type="Pfam" id="PF00293">
    <property type="entry name" value="NUDIX"/>
    <property type="match status" value="1"/>
</dbReference>
<organism evidence="5 6">
    <name type="scientific">Hydrogeniiclostridium mannosilyticum</name>
    <dbReference type="NCBI Taxonomy" id="2764322"/>
    <lineage>
        <taxon>Bacteria</taxon>
        <taxon>Bacillati</taxon>
        <taxon>Bacillota</taxon>
        <taxon>Clostridia</taxon>
        <taxon>Eubacteriales</taxon>
        <taxon>Acutalibacteraceae</taxon>
        <taxon>Hydrogeniiclostridium</taxon>
    </lineage>
</organism>
<dbReference type="RefSeq" id="WP_112331707.1">
    <property type="nucleotide sequence ID" value="NZ_QLYR01000001.1"/>
</dbReference>
<dbReference type="InterPro" id="IPR015797">
    <property type="entry name" value="NUDIX_hydrolase-like_dom_sf"/>
</dbReference>
<dbReference type="InterPro" id="IPR020476">
    <property type="entry name" value="Nudix_hydrolase"/>
</dbReference>
<dbReference type="AlphaFoldDB" id="A0A328UK02"/>
<comment type="cofactor">
    <cofactor evidence="1">
        <name>Mg(2+)</name>
        <dbReference type="ChEBI" id="CHEBI:18420"/>
    </cofactor>
</comment>
<dbReference type="CDD" id="cd04665">
    <property type="entry name" value="NUDIX_RppH"/>
    <property type="match status" value="1"/>
</dbReference>
<dbReference type="InterPro" id="IPR014078">
    <property type="entry name" value="Nudix_YtkD"/>
</dbReference>
<dbReference type="GO" id="GO:0016787">
    <property type="term" value="F:hydrolase activity"/>
    <property type="evidence" value="ECO:0007669"/>
    <property type="project" value="UniProtKB-KW"/>
</dbReference>
<dbReference type="PRINTS" id="PR00502">
    <property type="entry name" value="NUDIXFAMILY"/>
</dbReference>
<evidence type="ECO:0000256" key="1">
    <source>
        <dbReference type="ARBA" id="ARBA00001946"/>
    </source>
</evidence>
<comment type="caution">
    <text evidence="5">The sequence shown here is derived from an EMBL/GenBank/DDBJ whole genome shotgun (WGS) entry which is preliminary data.</text>
</comment>
<evidence type="ECO:0000313" key="6">
    <source>
        <dbReference type="Proteomes" id="UP000249377"/>
    </source>
</evidence>
<evidence type="ECO:0000313" key="5">
    <source>
        <dbReference type="EMBL" id="RAQ30510.1"/>
    </source>
</evidence>
<dbReference type="InterPro" id="IPR020084">
    <property type="entry name" value="NUDIX_hydrolase_CS"/>
</dbReference>
<evidence type="ECO:0000256" key="2">
    <source>
        <dbReference type="ARBA" id="ARBA00022801"/>
    </source>
</evidence>
<proteinExistence type="inferred from homology"/>
<evidence type="ECO:0000259" key="4">
    <source>
        <dbReference type="PROSITE" id="PS51462"/>
    </source>
</evidence>
<dbReference type="Proteomes" id="UP000249377">
    <property type="component" value="Unassembled WGS sequence"/>
</dbReference>
<reference evidence="5 6" key="1">
    <citation type="submission" date="2018-06" db="EMBL/GenBank/DDBJ databases">
        <title>Noncontiguous genome sequence of Ruminococcaceae bacterium ASD2818.</title>
        <authorList>
            <person name="Chaplin A.V."/>
            <person name="Sokolova S.R."/>
            <person name="Kochetkova T.O."/>
            <person name="Goltsov A.Y."/>
            <person name="Trofimov D.Y."/>
            <person name="Efimov B.A."/>
        </authorList>
    </citation>
    <scope>NUCLEOTIDE SEQUENCE [LARGE SCALE GENOMIC DNA]</scope>
    <source>
        <strain evidence="5 6">ASD2818</strain>
    </source>
</reference>
<dbReference type="PROSITE" id="PS00893">
    <property type="entry name" value="NUDIX_BOX"/>
    <property type="match status" value="1"/>
</dbReference>
<dbReference type="InterPro" id="IPR000086">
    <property type="entry name" value="NUDIX_hydrolase_dom"/>
</dbReference>
<feature type="domain" description="Nudix hydrolase" evidence="4">
    <location>
        <begin position="12"/>
        <end position="137"/>
    </location>
</feature>
<protein>
    <submittedName>
        <fullName evidence="5">DNA mismatch repair protein MutT</fullName>
    </submittedName>
</protein>
<dbReference type="PANTHER" id="PTHR43046">
    <property type="entry name" value="GDP-MANNOSE MANNOSYL HYDROLASE"/>
    <property type="match status" value="1"/>
</dbReference>
<dbReference type="PANTHER" id="PTHR43046:SF14">
    <property type="entry name" value="MUTT_NUDIX FAMILY PROTEIN"/>
    <property type="match status" value="1"/>
</dbReference>
<dbReference type="Gene3D" id="3.90.79.10">
    <property type="entry name" value="Nucleoside Triphosphate Pyrophosphohydrolase"/>
    <property type="match status" value="1"/>
</dbReference>
<sequence length="156" mass="18017">MPEVRFYLEADDRLLKFAVIVARYQGQWVFCKHRKRNTYECPGGHREPGEPVDQAAARELYEETGAKDYRLAPVCSYSVYQPESGEESYGMLYFAEIQTLGPLPAEFEMERIELFTEPPANWTYPEIQPQLLDRVRLFLKSRAASPAEPKGPQRPV</sequence>
<comment type="similarity">
    <text evidence="3">Belongs to the Nudix hydrolase family.</text>
</comment>
<evidence type="ECO:0000256" key="3">
    <source>
        <dbReference type="RuleBase" id="RU003476"/>
    </source>
</evidence>
<dbReference type="EMBL" id="QLYR01000001">
    <property type="protein sequence ID" value="RAQ30510.1"/>
    <property type="molecule type" value="Genomic_DNA"/>
</dbReference>
<keyword evidence="2 3" id="KW-0378">Hydrolase</keyword>
<gene>
    <name evidence="5" type="ORF">DPQ25_03150</name>
</gene>
<keyword evidence="6" id="KW-1185">Reference proteome</keyword>
<dbReference type="SUPFAM" id="SSF55811">
    <property type="entry name" value="Nudix"/>
    <property type="match status" value="1"/>
</dbReference>
<accession>A0A328UK02</accession>
<dbReference type="PROSITE" id="PS51462">
    <property type="entry name" value="NUDIX"/>
    <property type="match status" value="1"/>
</dbReference>